<feature type="compositionally biased region" description="Basic residues" evidence="5">
    <location>
        <begin position="724"/>
        <end position="737"/>
    </location>
</feature>
<dbReference type="Pfam" id="PF10551">
    <property type="entry name" value="MULE"/>
    <property type="match status" value="1"/>
</dbReference>
<dbReference type="InterPro" id="IPR018289">
    <property type="entry name" value="MULE_transposase_dom"/>
</dbReference>
<evidence type="ECO:0000256" key="4">
    <source>
        <dbReference type="PROSITE-ProRule" id="PRU00325"/>
    </source>
</evidence>
<comment type="caution">
    <text evidence="7">The sequence shown here is derived from an EMBL/GenBank/DDBJ whole genome shotgun (WGS) entry which is preliminary data.</text>
</comment>
<evidence type="ECO:0000313" key="8">
    <source>
        <dbReference type="Proteomes" id="UP001140949"/>
    </source>
</evidence>
<evidence type="ECO:0000256" key="2">
    <source>
        <dbReference type="ARBA" id="ARBA00022771"/>
    </source>
</evidence>
<dbReference type="Pfam" id="PF03101">
    <property type="entry name" value="FAR1"/>
    <property type="match status" value="1"/>
</dbReference>
<reference evidence="7" key="2">
    <citation type="submission" date="2023-04" db="EMBL/GenBank/DDBJ databases">
        <authorList>
            <person name="Bruccoleri R.E."/>
            <person name="Oakeley E.J."/>
            <person name="Faust A.-M."/>
            <person name="Dessus-Babus S."/>
            <person name="Altorfer M."/>
            <person name="Burckhardt D."/>
            <person name="Oertli M."/>
            <person name="Naumann U."/>
            <person name="Petersen F."/>
            <person name="Wong J."/>
        </authorList>
    </citation>
    <scope>NUCLEOTIDE SEQUENCE</scope>
    <source>
        <strain evidence="7">GSM-AAB239-AS_SAM_17_03QT</strain>
        <tissue evidence="7">Leaf</tissue>
    </source>
</reference>
<dbReference type="PANTHER" id="PTHR47718:SF13">
    <property type="entry name" value="OS09G0290500 PROTEIN"/>
    <property type="match status" value="1"/>
</dbReference>
<dbReference type="Proteomes" id="UP001140949">
    <property type="component" value="Unassembled WGS sequence"/>
</dbReference>
<keyword evidence="2 4" id="KW-0863">Zinc-finger</keyword>
<sequence length="756" mass="88310">MELSYSDNVRENVEILDAVSASEGVGILDDVINQGECEVVQLKVGMKFDTVDEMYELYRKYAQQKGFSIKKRSSKKDNGVLRYVCFACCREGKHKTESDTPLQPEPTSKIGCKAKLTARLDLDEKWRISVLVLDHNHETSPSKSRFWRCNMKISNHVKKKLLLNDKAGIRMHKNYYTLVVEAGGYENVTFEEKDCRNLVQKERHLKLGEGDAMAIQNYFSKMQKQNTGFFFNIDLDKDGRLKNVFWADGRCREAYKEFGEVITFDTTYLTNKYDMPFAPFVGVNHHGQSTLFGCGLVLNEDTQTFVWLFRTWLDCMGGCAPRSIITDQDSSIKSAIEIVFPDAKHRWCLWHIMKKIPEKLRSCNEYEKIKSKLKRVVYDTQSPQEFEQDWSEMLEKYKNLKQSDWLSTLYAEKHRWVPCFVKTTFWAGMSTTQRSESMNAFFDGYVHSKTSLKLFVQQYENALRYKMEKEIKSDAKSFSKTIPTTTPYEMEKQAQSVYTIAKFKEFQQELIGKMFYEVIGVQEDTPVKMYDVQEEVWIPKSTLDETSPEIETEKVMKKVTFKVSFQKDKCQLECSCHRFEFRGILCKHAICVLLRNGITLLPERYILRRWRKDVRRSHTKIPINSDGWQLTPDQVRYNELCNLFAELADVASPIDDECIDIKKWIDKKLKAITEKGSSNGSSSRLNIDLKNIDSEVNETEKVLDPPITKRKGRPRGKRLEPTRYKKKRKKWKRKYRGERRNPDTTEHGKYSSVFGS</sequence>
<feature type="region of interest" description="Disordered" evidence="5">
    <location>
        <begin position="700"/>
        <end position="756"/>
    </location>
</feature>
<dbReference type="InterPro" id="IPR004330">
    <property type="entry name" value="FAR1_DNA_bnd_dom"/>
</dbReference>
<dbReference type="PANTHER" id="PTHR47718">
    <property type="entry name" value="OS01G0519700 PROTEIN"/>
    <property type="match status" value="1"/>
</dbReference>
<reference evidence="7" key="1">
    <citation type="journal article" date="2023" name="GigaByte">
        <title>Genome assembly of the bearded iris, Iris pallida Lam.</title>
        <authorList>
            <person name="Bruccoleri R.E."/>
            <person name="Oakeley E.J."/>
            <person name="Faust A.M.E."/>
            <person name="Altorfer M."/>
            <person name="Dessus-Babus S."/>
            <person name="Burckhardt D."/>
            <person name="Oertli M."/>
            <person name="Naumann U."/>
            <person name="Petersen F."/>
            <person name="Wong J."/>
        </authorList>
    </citation>
    <scope>NUCLEOTIDE SEQUENCE</scope>
    <source>
        <strain evidence="7">GSM-AAB239-AS_SAM_17_03QT</strain>
    </source>
</reference>
<evidence type="ECO:0000256" key="5">
    <source>
        <dbReference type="SAM" id="MobiDB-lite"/>
    </source>
</evidence>
<name>A0AAX6GU77_IRIPA</name>
<keyword evidence="8" id="KW-1185">Reference proteome</keyword>
<keyword evidence="3" id="KW-0862">Zinc</keyword>
<dbReference type="SMART" id="SM00575">
    <property type="entry name" value="ZnF_PMZ"/>
    <property type="match status" value="1"/>
</dbReference>
<evidence type="ECO:0000313" key="7">
    <source>
        <dbReference type="EMBL" id="KAJ6832073.1"/>
    </source>
</evidence>
<dbReference type="InterPro" id="IPR007527">
    <property type="entry name" value="Znf_SWIM"/>
</dbReference>
<accession>A0AAX6GU77</accession>
<organism evidence="7 8">
    <name type="scientific">Iris pallida</name>
    <name type="common">Sweet iris</name>
    <dbReference type="NCBI Taxonomy" id="29817"/>
    <lineage>
        <taxon>Eukaryota</taxon>
        <taxon>Viridiplantae</taxon>
        <taxon>Streptophyta</taxon>
        <taxon>Embryophyta</taxon>
        <taxon>Tracheophyta</taxon>
        <taxon>Spermatophyta</taxon>
        <taxon>Magnoliopsida</taxon>
        <taxon>Liliopsida</taxon>
        <taxon>Asparagales</taxon>
        <taxon>Iridaceae</taxon>
        <taxon>Iridoideae</taxon>
        <taxon>Irideae</taxon>
        <taxon>Iris</taxon>
    </lineage>
</organism>
<gene>
    <name evidence="7" type="ORF">M6B38_345420</name>
</gene>
<feature type="domain" description="SWIM-type" evidence="6">
    <location>
        <begin position="559"/>
        <end position="597"/>
    </location>
</feature>
<evidence type="ECO:0000256" key="3">
    <source>
        <dbReference type="ARBA" id="ARBA00022833"/>
    </source>
</evidence>
<dbReference type="AlphaFoldDB" id="A0AAX6GU77"/>
<dbReference type="Pfam" id="PF04434">
    <property type="entry name" value="SWIM"/>
    <property type="match status" value="1"/>
</dbReference>
<feature type="compositionally biased region" description="Basic and acidic residues" evidence="5">
    <location>
        <begin position="738"/>
        <end position="749"/>
    </location>
</feature>
<dbReference type="GO" id="GO:0008270">
    <property type="term" value="F:zinc ion binding"/>
    <property type="evidence" value="ECO:0007669"/>
    <property type="project" value="UniProtKB-KW"/>
</dbReference>
<keyword evidence="1" id="KW-0479">Metal-binding</keyword>
<proteinExistence type="predicted"/>
<dbReference type="EMBL" id="JANAVB010016197">
    <property type="protein sequence ID" value="KAJ6832073.1"/>
    <property type="molecule type" value="Genomic_DNA"/>
</dbReference>
<protein>
    <submittedName>
        <fullName evidence="7">Protein FAR1-RELATED SEQUENCE 9-like</fullName>
    </submittedName>
</protein>
<evidence type="ECO:0000259" key="6">
    <source>
        <dbReference type="PROSITE" id="PS50966"/>
    </source>
</evidence>
<dbReference type="InterPro" id="IPR006564">
    <property type="entry name" value="Znf_PMZ"/>
</dbReference>
<evidence type="ECO:0000256" key="1">
    <source>
        <dbReference type="ARBA" id="ARBA00022723"/>
    </source>
</evidence>
<dbReference type="PROSITE" id="PS50966">
    <property type="entry name" value="ZF_SWIM"/>
    <property type="match status" value="1"/>
</dbReference>